<protein>
    <recommendedName>
        <fullName evidence="3">DNA-binding protein</fullName>
    </recommendedName>
</protein>
<evidence type="ECO:0008006" key="3">
    <source>
        <dbReference type="Google" id="ProtNLM"/>
    </source>
</evidence>
<dbReference type="RefSeq" id="WP_065573144.1">
    <property type="nucleotide sequence ID" value="NZ_JAIQWC010000001.1"/>
</dbReference>
<gene>
    <name evidence="1" type="ORF">M3A82_002520</name>
</gene>
<dbReference type="AlphaFoldDB" id="A0AAP3AFI6"/>
<proteinExistence type="predicted"/>
<dbReference type="EMBL" id="JALXKZ020000002">
    <property type="protein sequence ID" value="MCV7628221.1"/>
    <property type="molecule type" value="Genomic_DNA"/>
</dbReference>
<evidence type="ECO:0000313" key="2">
    <source>
        <dbReference type="Proteomes" id="UP001205867"/>
    </source>
</evidence>
<organism evidence="1 2">
    <name type="scientific">Micrococcus luteus</name>
    <name type="common">Micrococcus lysodeikticus</name>
    <dbReference type="NCBI Taxonomy" id="1270"/>
    <lineage>
        <taxon>Bacteria</taxon>
        <taxon>Bacillati</taxon>
        <taxon>Actinomycetota</taxon>
        <taxon>Actinomycetes</taxon>
        <taxon>Micrococcales</taxon>
        <taxon>Micrococcaceae</taxon>
        <taxon>Micrococcus</taxon>
    </lineage>
</organism>
<dbReference type="Proteomes" id="UP001205867">
    <property type="component" value="Unassembled WGS sequence"/>
</dbReference>
<name>A0AAP3AFI6_MICLU</name>
<reference evidence="1" key="1">
    <citation type="submission" date="2023-06" db="EMBL/GenBank/DDBJ databases">
        <title>lsaBGC provides a comprehensive framework for evolutionary analysis of biosynthetic gene clusters within focal taxa.</title>
        <authorList>
            <person name="Salamzade R."/>
            <person name="Sandstrom S."/>
            <person name="Kalan L.R."/>
        </authorList>
    </citation>
    <scope>NUCLEOTIDE SEQUENCE</scope>
    <source>
        <strain evidence="1">P3-SID899</strain>
    </source>
</reference>
<accession>A0AAP3AFI6</accession>
<comment type="caution">
    <text evidence="1">The sequence shown here is derived from an EMBL/GenBank/DDBJ whole genome shotgun (WGS) entry which is preliminary data.</text>
</comment>
<sequence>MSSAVAPRPVGAAGRIERRGVIASVTLPGADEATVFRASLVDRPPAPGSMAPAETLQLVWHGRRRVPGVMPGEWLTVRGRVTQMDGVPTLHNPEFDLVDAPGATL</sequence>
<evidence type="ECO:0000313" key="1">
    <source>
        <dbReference type="EMBL" id="MCV7628221.1"/>
    </source>
</evidence>